<feature type="chain" id="PRO_5015356057" evidence="1">
    <location>
        <begin position="26"/>
        <end position="284"/>
    </location>
</feature>
<dbReference type="InterPro" id="IPR029062">
    <property type="entry name" value="Class_I_gatase-like"/>
</dbReference>
<keyword evidence="2" id="KW-0808">Transferase</keyword>
<dbReference type="PANTHER" id="PTHR48094">
    <property type="entry name" value="PROTEIN/NUCLEIC ACID DEGLYCASE DJ-1-RELATED"/>
    <property type="match status" value="1"/>
</dbReference>
<dbReference type="Pfam" id="PF17124">
    <property type="entry name" value="ThiJ_like"/>
    <property type="match status" value="1"/>
</dbReference>
<evidence type="ECO:0000256" key="1">
    <source>
        <dbReference type="SAM" id="SignalP"/>
    </source>
</evidence>
<accession>A0A2R4C4C2</accession>
<dbReference type="SUPFAM" id="SSF52317">
    <property type="entry name" value="Class I glutamine amidotransferase-like"/>
    <property type="match status" value="1"/>
</dbReference>
<name>A0A2R4C4C2_9BURK</name>
<dbReference type="KEGG" id="masz:C9I28_00710"/>
<dbReference type="GO" id="GO:0019172">
    <property type="term" value="F:glyoxalase III activity"/>
    <property type="evidence" value="ECO:0007669"/>
    <property type="project" value="TreeGrafter"/>
</dbReference>
<protein>
    <submittedName>
        <fullName evidence="2">Type 1 glutamine amidotransferase domain-containing protein</fullName>
    </submittedName>
</protein>
<evidence type="ECO:0000313" key="3">
    <source>
        <dbReference type="Proteomes" id="UP000240505"/>
    </source>
</evidence>
<dbReference type="CDD" id="cd03141">
    <property type="entry name" value="GATase1_Hsp31_like"/>
    <property type="match status" value="1"/>
</dbReference>
<dbReference type="AlphaFoldDB" id="A0A2R4C4C2"/>
<dbReference type="Gene3D" id="3.40.50.880">
    <property type="match status" value="1"/>
</dbReference>
<organism evidence="2 3">
    <name type="scientific">Pseudoduganella armeniaca</name>
    <dbReference type="NCBI Taxonomy" id="2072590"/>
    <lineage>
        <taxon>Bacteria</taxon>
        <taxon>Pseudomonadati</taxon>
        <taxon>Pseudomonadota</taxon>
        <taxon>Betaproteobacteria</taxon>
        <taxon>Burkholderiales</taxon>
        <taxon>Oxalobacteraceae</taxon>
        <taxon>Telluria group</taxon>
        <taxon>Pseudoduganella</taxon>
    </lineage>
</organism>
<dbReference type="InterPro" id="IPR050325">
    <property type="entry name" value="Prot/Nucl_acid_deglycase"/>
</dbReference>
<keyword evidence="1" id="KW-0732">Signal</keyword>
<keyword evidence="3" id="KW-1185">Reference proteome</keyword>
<dbReference type="OrthoDB" id="9792284at2"/>
<proteinExistence type="predicted"/>
<dbReference type="PANTHER" id="PTHR48094:SF22">
    <property type="entry name" value="DJ-1_PFPI DOMAIN-CONTAINING PROTEIN"/>
    <property type="match status" value="1"/>
</dbReference>
<dbReference type="GO" id="GO:0016740">
    <property type="term" value="F:transferase activity"/>
    <property type="evidence" value="ECO:0007669"/>
    <property type="project" value="UniProtKB-KW"/>
</dbReference>
<dbReference type="Proteomes" id="UP000240505">
    <property type="component" value="Chromosome"/>
</dbReference>
<sequence length="284" mass="30332">MQAKYLRATVAAALLTLSVALPASAAQVLVVLSDADHLDLKDGKRYDTGFYLNELLVPVKMLLDAGHQVTFATPLGRAPAVDKSSLDAQYFGGDAAALVEYRALLEQLALTSAERSPVLSLARVAQQGYARYDAVYVPGGHAPMQDLIRSPQLGRLLADFHARNKTTALVCHGPAALLSTLDPAFVARLEAGKPAAQPKWIYAGYRMTVISNVEEAQAKGLLNGGTMKLLPQTGLQKAGGDYRSNTQPWTPYVVQDRELITGQNPASAAEVGKLLVQRLAPSAN</sequence>
<keyword evidence="2" id="KW-0315">Glutamine amidotransferase</keyword>
<reference evidence="2 3" key="1">
    <citation type="submission" date="2018-03" db="EMBL/GenBank/DDBJ databases">
        <title>Massilia armeniaca sp. nov., isolated from desert soil.</title>
        <authorList>
            <person name="Huang H."/>
            <person name="Ren M."/>
        </authorList>
    </citation>
    <scope>NUCLEOTIDE SEQUENCE [LARGE SCALE GENOMIC DNA]</scope>
    <source>
        <strain evidence="2 3">ZMN-3</strain>
    </source>
</reference>
<dbReference type="EMBL" id="CP028324">
    <property type="protein sequence ID" value="AVR94391.1"/>
    <property type="molecule type" value="Genomic_DNA"/>
</dbReference>
<gene>
    <name evidence="2" type="ORF">C9I28_00710</name>
</gene>
<dbReference type="InterPro" id="IPR032633">
    <property type="entry name" value="ThiJ-like"/>
</dbReference>
<dbReference type="GO" id="GO:0019243">
    <property type="term" value="P:methylglyoxal catabolic process to D-lactate via S-lactoyl-glutathione"/>
    <property type="evidence" value="ECO:0007669"/>
    <property type="project" value="TreeGrafter"/>
</dbReference>
<evidence type="ECO:0000313" key="2">
    <source>
        <dbReference type="EMBL" id="AVR94391.1"/>
    </source>
</evidence>
<dbReference type="RefSeq" id="WP_107139742.1">
    <property type="nucleotide sequence ID" value="NZ_CP028324.1"/>
</dbReference>
<dbReference type="GO" id="GO:0005737">
    <property type="term" value="C:cytoplasm"/>
    <property type="evidence" value="ECO:0007669"/>
    <property type="project" value="TreeGrafter"/>
</dbReference>
<feature type="signal peptide" evidence="1">
    <location>
        <begin position="1"/>
        <end position="25"/>
    </location>
</feature>